<name>A0ABP7X7C2_9FLAO</name>
<organism evidence="3 4">
    <name type="scientific">Aquimarina addita</name>
    <dbReference type="NCBI Taxonomy" id="870485"/>
    <lineage>
        <taxon>Bacteria</taxon>
        <taxon>Pseudomonadati</taxon>
        <taxon>Bacteroidota</taxon>
        <taxon>Flavobacteriia</taxon>
        <taxon>Flavobacteriales</taxon>
        <taxon>Flavobacteriaceae</taxon>
        <taxon>Aquimarina</taxon>
    </lineage>
</organism>
<accession>A0ABP7X7C2</accession>
<sequence length="338" mass="39125">MRKLTNKIIFLINSLLAFVLLLSYLLPYVSPQTFPLLSVLSLAVPILILINVLFLIYWAVQLNRRLLVSLIVLILGISHVTSLYKLQGKTSDEASGVLSFLSYNVHSFNRFHWIDSETIPQDISSLVKEQDPTIFCAQEYYNNPDIDFDQYPHKHEYFNRNHGELALVIFSKYPLLNRGSLSFENTANNVIFADVITPTDTLRIYNVHLQSHKISDVASGRMKENSQKLLKRIQFSFKIQQIQAEQLIDHMKLSPYKNIVMGDFNNTAYSYVYDKITSENLQDTFREAGSGFGKTFEFQFFPARIDYILVPYEAEVLEFTTFKDELSDHYPIFSKIKL</sequence>
<dbReference type="InterPro" id="IPR036691">
    <property type="entry name" value="Endo/exonu/phosph_ase_sf"/>
</dbReference>
<dbReference type="RefSeq" id="WP_344923759.1">
    <property type="nucleotide sequence ID" value="NZ_BAABCW010000001.1"/>
</dbReference>
<feature type="domain" description="Endonuclease/exonuclease/phosphatase" evidence="2">
    <location>
        <begin position="101"/>
        <end position="329"/>
    </location>
</feature>
<feature type="transmembrane region" description="Helical" evidence="1">
    <location>
        <begin position="36"/>
        <end position="59"/>
    </location>
</feature>
<evidence type="ECO:0000313" key="4">
    <source>
        <dbReference type="Proteomes" id="UP001500459"/>
    </source>
</evidence>
<dbReference type="Pfam" id="PF03372">
    <property type="entry name" value="Exo_endo_phos"/>
    <property type="match status" value="1"/>
</dbReference>
<reference evidence="4" key="1">
    <citation type="journal article" date="2019" name="Int. J. Syst. Evol. Microbiol.">
        <title>The Global Catalogue of Microorganisms (GCM) 10K type strain sequencing project: providing services to taxonomists for standard genome sequencing and annotation.</title>
        <authorList>
            <consortium name="The Broad Institute Genomics Platform"/>
            <consortium name="The Broad Institute Genome Sequencing Center for Infectious Disease"/>
            <person name="Wu L."/>
            <person name="Ma J."/>
        </authorList>
    </citation>
    <scope>NUCLEOTIDE SEQUENCE [LARGE SCALE GENOMIC DNA]</scope>
    <source>
        <strain evidence="4">JCM 17106</strain>
    </source>
</reference>
<evidence type="ECO:0000256" key="1">
    <source>
        <dbReference type="SAM" id="Phobius"/>
    </source>
</evidence>
<evidence type="ECO:0000259" key="2">
    <source>
        <dbReference type="Pfam" id="PF03372"/>
    </source>
</evidence>
<comment type="caution">
    <text evidence="3">The sequence shown here is derived from an EMBL/GenBank/DDBJ whole genome shotgun (WGS) entry which is preliminary data.</text>
</comment>
<feature type="transmembrane region" description="Helical" evidence="1">
    <location>
        <begin position="66"/>
        <end position="84"/>
    </location>
</feature>
<keyword evidence="1" id="KW-0812">Transmembrane</keyword>
<keyword evidence="1" id="KW-0472">Membrane</keyword>
<dbReference type="GO" id="GO:0004519">
    <property type="term" value="F:endonuclease activity"/>
    <property type="evidence" value="ECO:0007669"/>
    <property type="project" value="UniProtKB-KW"/>
</dbReference>
<dbReference type="SUPFAM" id="SSF56219">
    <property type="entry name" value="DNase I-like"/>
    <property type="match status" value="1"/>
</dbReference>
<keyword evidence="4" id="KW-1185">Reference proteome</keyword>
<dbReference type="Proteomes" id="UP001500459">
    <property type="component" value="Unassembled WGS sequence"/>
</dbReference>
<keyword evidence="3" id="KW-0255">Endonuclease</keyword>
<dbReference type="Gene3D" id="3.60.10.10">
    <property type="entry name" value="Endonuclease/exonuclease/phosphatase"/>
    <property type="match status" value="1"/>
</dbReference>
<proteinExistence type="predicted"/>
<gene>
    <name evidence="3" type="ORF">GCM10022393_00890</name>
</gene>
<feature type="transmembrane region" description="Helical" evidence="1">
    <location>
        <begin position="9"/>
        <end position="30"/>
    </location>
</feature>
<evidence type="ECO:0000313" key="3">
    <source>
        <dbReference type="EMBL" id="GAA4106477.1"/>
    </source>
</evidence>
<keyword evidence="1" id="KW-1133">Transmembrane helix</keyword>
<dbReference type="InterPro" id="IPR005135">
    <property type="entry name" value="Endo/exonuclease/phosphatase"/>
</dbReference>
<keyword evidence="3" id="KW-0378">Hydrolase</keyword>
<dbReference type="CDD" id="cd09084">
    <property type="entry name" value="EEP-2"/>
    <property type="match status" value="1"/>
</dbReference>
<keyword evidence="3" id="KW-0540">Nuclease</keyword>
<protein>
    <submittedName>
        <fullName evidence="3">Endonuclease/exonuclease/phosphatase family protein</fullName>
    </submittedName>
</protein>
<dbReference type="EMBL" id="BAABCW010000001">
    <property type="protein sequence ID" value="GAA4106477.1"/>
    <property type="molecule type" value="Genomic_DNA"/>
</dbReference>